<sequence length="296" mass="32324">MKILLIGKNGQVGWELQRALSTLGVLVALDYYDKDLCGDLTDLEGIAQTVRLVKPDVIVNAAAYTAVDKAETEPSLSKQLNEKAVAVLAAEGAKLGALIVHYSTDYVFDGQGTHYRLEDESTAPLNVYGETKRAGEIAVEAYNPFHLILRTSWVYAARGANFAKTMLRLAAEKESLSIINDQYGAPTGAELLADCTAVAIRKVMQDRQVSGTYHLVASGETNWCEYAKYVFSLANSHAVTLAVKNVHGIPSSDYPTPAKRPLNSRLSNKKFQQAFNVSLPDWRQGVARMVTEVLGK</sequence>
<evidence type="ECO:0000256" key="4">
    <source>
        <dbReference type="ARBA" id="ARBA00017099"/>
    </source>
</evidence>
<dbReference type="SUPFAM" id="SSF51735">
    <property type="entry name" value="NAD(P)-binding Rossmann-fold domains"/>
    <property type="match status" value="1"/>
</dbReference>
<reference evidence="8" key="1">
    <citation type="submission" date="2024-02" db="EMBL/GenBank/DDBJ databases">
        <authorList>
            <consortium name="Clinical and Environmental Microbiology Branch: Whole genome sequencing antimicrobial resistance pathogens in the healthcare setting"/>
        </authorList>
    </citation>
    <scope>NUCLEOTIDE SEQUENCE</scope>
    <source>
        <strain evidence="8">2021DK-00143</strain>
    </source>
</reference>
<name>A0AAI9DRE7_PLUGE</name>
<dbReference type="Gene3D" id="3.40.50.720">
    <property type="entry name" value="NAD(P)-binding Rossmann-like Domain"/>
    <property type="match status" value="1"/>
</dbReference>
<accession>A0AAI9DRE7</accession>
<evidence type="ECO:0000256" key="2">
    <source>
        <dbReference type="ARBA" id="ARBA00010944"/>
    </source>
</evidence>
<dbReference type="GO" id="GO:0008831">
    <property type="term" value="F:dTDP-4-dehydrorhamnose reductase activity"/>
    <property type="evidence" value="ECO:0007669"/>
    <property type="project" value="UniProtKB-EC"/>
</dbReference>
<evidence type="ECO:0000313" key="8">
    <source>
        <dbReference type="EMBL" id="EML1474591.1"/>
    </source>
</evidence>
<dbReference type="EMBL" id="ABLOKC030000061">
    <property type="protein sequence ID" value="EML1474591.1"/>
    <property type="molecule type" value="Genomic_DNA"/>
</dbReference>
<gene>
    <name evidence="8" type="primary">rfbD</name>
    <name evidence="8" type="ORF">QEG54_005436</name>
</gene>
<dbReference type="NCBIfam" id="NF007440">
    <property type="entry name" value="PRK09987.1"/>
    <property type="match status" value="1"/>
</dbReference>
<organism evidence="8">
    <name type="scientific">Pluralibacter gergoviae</name>
    <name type="common">Enterobacter gergoviae</name>
    <dbReference type="NCBI Taxonomy" id="61647"/>
    <lineage>
        <taxon>Bacteria</taxon>
        <taxon>Pseudomonadati</taxon>
        <taxon>Pseudomonadota</taxon>
        <taxon>Gammaproteobacteria</taxon>
        <taxon>Enterobacterales</taxon>
        <taxon>Enterobacteriaceae</taxon>
        <taxon>Pluralibacter</taxon>
    </lineage>
</organism>
<keyword evidence="6" id="KW-0521">NADP</keyword>
<proteinExistence type="inferred from homology"/>
<comment type="function">
    <text evidence="6">Catalyzes the reduction of dTDP-6-deoxy-L-lyxo-4-hexulose to yield dTDP-L-rhamnose.</text>
</comment>
<dbReference type="InterPro" id="IPR036291">
    <property type="entry name" value="NAD(P)-bd_dom_sf"/>
</dbReference>
<dbReference type="Gene3D" id="3.90.25.10">
    <property type="entry name" value="UDP-galactose 4-epimerase, domain 1"/>
    <property type="match status" value="1"/>
</dbReference>
<evidence type="ECO:0000259" key="7">
    <source>
        <dbReference type="Pfam" id="PF04321"/>
    </source>
</evidence>
<evidence type="ECO:0000256" key="5">
    <source>
        <dbReference type="ARBA" id="ARBA00048200"/>
    </source>
</evidence>
<dbReference type="NCBIfam" id="TIGR01214">
    <property type="entry name" value="rmlD"/>
    <property type="match status" value="1"/>
</dbReference>
<dbReference type="GO" id="GO:0019305">
    <property type="term" value="P:dTDP-rhamnose biosynthetic process"/>
    <property type="evidence" value="ECO:0007669"/>
    <property type="project" value="TreeGrafter"/>
</dbReference>
<comment type="caution">
    <text evidence="8">The sequence shown here is derived from an EMBL/GenBank/DDBJ whole genome shotgun (WGS) entry which is preliminary data.</text>
</comment>
<dbReference type="EC" id="1.1.1.133" evidence="3 6"/>
<dbReference type="PANTHER" id="PTHR10491:SF4">
    <property type="entry name" value="METHIONINE ADENOSYLTRANSFERASE 2 SUBUNIT BETA"/>
    <property type="match status" value="1"/>
</dbReference>
<comment type="pathway">
    <text evidence="1 6">Carbohydrate biosynthesis; dTDP-L-rhamnose biosynthesis.</text>
</comment>
<evidence type="ECO:0000256" key="1">
    <source>
        <dbReference type="ARBA" id="ARBA00004781"/>
    </source>
</evidence>
<comment type="cofactor">
    <cofactor evidence="6">
        <name>Mg(2+)</name>
        <dbReference type="ChEBI" id="CHEBI:18420"/>
    </cofactor>
    <text evidence="6">Binds 1 Mg(2+) ion per monomer.</text>
</comment>
<dbReference type="GO" id="GO:0005829">
    <property type="term" value="C:cytosol"/>
    <property type="evidence" value="ECO:0007669"/>
    <property type="project" value="TreeGrafter"/>
</dbReference>
<dbReference type="Pfam" id="PF04321">
    <property type="entry name" value="RmlD_sub_bind"/>
    <property type="match status" value="1"/>
</dbReference>
<dbReference type="InterPro" id="IPR005913">
    <property type="entry name" value="dTDP_dehydrorham_reduct"/>
</dbReference>
<protein>
    <recommendedName>
        <fullName evidence="4 6">dTDP-4-dehydrorhamnose reductase</fullName>
        <ecNumber evidence="3 6">1.1.1.133</ecNumber>
    </recommendedName>
</protein>
<dbReference type="InterPro" id="IPR029903">
    <property type="entry name" value="RmlD-like-bd"/>
</dbReference>
<feature type="domain" description="RmlD-like substrate binding" evidence="7">
    <location>
        <begin position="1"/>
        <end position="293"/>
    </location>
</feature>
<comment type="catalytic activity">
    <reaction evidence="5 6">
        <text>dTDP-beta-L-rhamnose + NADP(+) = dTDP-4-dehydro-beta-L-rhamnose + NADPH + H(+)</text>
        <dbReference type="Rhea" id="RHEA:21796"/>
        <dbReference type="ChEBI" id="CHEBI:15378"/>
        <dbReference type="ChEBI" id="CHEBI:57510"/>
        <dbReference type="ChEBI" id="CHEBI:57783"/>
        <dbReference type="ChEBI" id="CHEBI:58349"/>
        <dbReference type="ChEBI" id="CHEBI:62830"/>
        <dbReference type="EC" id="1.1.1.133"/>
    </reaction>
</comment>
<keyword evidence="6 8" id="KW-0560">Oxidoreductase</keyword>
<comment type="similarity">
    <text evidence="2 6">Belongs to the dTDP-4-dehydrorhamnose reductase family.</text>
</comment>
<dbReference type="RefSeq" id="WP_072065446.1">
    <property type="nucleotide sequence ID" value="NZ_CACVCI010000001.1"/>
</dbReference>
<dbReference type="AlphaFoldDB" id="A0AAI9DRE7"/>
<dbReference type="PANTHER" id="PTHR10491">
    <property type="entry name" value="DTDP-4-DEHYDRORHAMNOSE REDUCTASE"/>
    <property type="match status" value="1"/>
</dbReference>
<evidence type="ECO:0000256" key="6">
    <source>
        <dbReference type="RuleBase" id="RU364082"/>
    </source>
</evidence>
<dbReference type="CDD" id="cd05254">
    <property type="entry name" value="dTDP_HR_like_SDR_e"/>
    <property type="match status" value="1"/>
</dbReference>
<evidence type="ECO:0000256" key="3">
    <source>
        <dbReference type="ARBA" id="ARBA00012929"/>
    </source>
</evidence>